<feature type="transmembrane region" description="Helical" evidence="1">
    <location>
        <begin position="35"/>
        <end position="53"/>
    </location>
</feature>
<reference evidence="2 3" key="1">
    <citation type="submission" date="2021-11" db="EMBL/GenBank/DDBJ databases">
        <title>Lacrimispora sp. nov. NSJ-141 isolated from human feces.</title>
        <authorList>
            <person name="Abdugheni R."/>
        </authorList>
    </citation>
    <scope>NUCLEOTIDE SEQUENCE [LARGE SCALE GENOMIC DNA]</scope>
    <source>
        <strain evidence="2 3">NSJ-141</strain>
    </source>
</reference>
<evidence type="ECO:0000256" key="1">
    <source>
        <dbReference type="SAM" id="Phobius"/>
    </source>
</evidence>
<accession>A0AAP2RFL3</accession>
<comment type="caution">
    <text evidence="2">The sequence shown here is derived from an EMBL/GenBank/DDBJ whole genome shotgun (WGS) entry which is preliminary data.</text>
</comment>
<keyword evidence="1" id="KW-0812">Transmembrane</keyword>
<keyword evidence="1" id="KW-0472">Membrane</keyword>
<dbReference type="Proteomes" id="UP001299265">
    <property type="component" value="Unassembled WGS sequence"/>
</dbReference>
<name>A0AAP2RFL3_9FIRM</name>
<sequence length="407" mass="46479">MKKEEISDALNMLHDDIIEETNLVRREKKKKRLHWVKWGVVAACLVLAVYAGMRMFPKKSPGNTIELPLLTISENSTDSMGFEGYMAYDISELTNQNPWKETTEISALPVYQNPLSYDENSMASGADSDKMRELLMEIAGRLGLDPVSLDITDNAPDEETKQKIIEKLQIGGDTVPEGYFEPTSLTAEAEGLKIEVDQSMTATIFFEPAISLPEEYNFTHYASYEELLKAAKYLKKEYQNLIHFEDSKINIYGGDYNINLQQVYHIEFFDAGGSQTEQIVNYNFNRIAFYCNDDGDLFLARIYQPDLSQKVGDYPIITADEASDLLSNGNYITSVPYEMAGLDYAAKVELVYRRGTREQYYMPYYCFYVEIPELEEKNGLKTYGAYYVPAVRSEYISNMPLWDGGFN</sequence>
<dbReference type="RefSeq" id="WP_231061049.1">
    <property type="nucleotide sequence ID" value="NZ_JAJNOR010000001.1"/>
</dbReference>
<keyword evidence="3" id="KW-1185">Reference proteome</keyword>
<dbReference type="AlphaFoldDB" id="A0AAP2RFL3"/>
<dbReference type="EMBL" id="JAJNOR010000001">
    <property type="protein sequence ID" value="MCD2491092.1"/>
    <property type="molecule type" value="Genomic_DNA"/>
</dbReference>
<keyword evidence="1" id="KW-1133">Transmembrane helix</keyword>
<gene>
    <name evidence="2" type="ORF">LQE92_00445</name>
</gene>
<proteinExistence type="predicted"/>
<organism evidence="2 3">
    <name type="scientific">Lientehia hominis</name>
    <dbReference type="NCBI Taxonomy" id="2897778"/>
    <lineage>
        <taxon>Bacteria</taxon>
        <taxon>Bacillati</taxon>
        <taxon>Bacillota</taxon>
        <taxon>Clostridia</taxon>
        <taxon>Lachnospirales</taxon>
        <taxon>Lachnospiraceae</taxon>
        <taxon>Lientehia</taxon>
    </lineage>
</organism>
<protein>
    <submittedName>
        <fullName evidence="2">Uncharacterized protein</fullName>
    </submittedName>
</protein>
<evidence type="ECO:0000313" key="2">
    <source>
        <dbReference type="EMBL" id="MCD2491092.1"/>
    </source>
</evidence>
<evidence type="ECO:0000313" key="3">
    <source>
        <dbReference type="Proteomes" id="UP001299265"/>
    </source>
</evidence>